<name>A0A1D1UYA3_RAMVA</name>
<feature type="transmembrane region" description="Helical" evidence="10">
    <location>
        <begin position="47"/>
        <end position="74"/>
    </location>
</feature>
<keyword evidence="4" id="KW-0297">G-protein coupled receptor</keyword>
<dbReference type="GO" id="GO:0004930">
    <property type="term" value="F:G protein-coupled receptor activity"/>
    <property type="evidence" value="ECO:0007669"/>
    <property type="project" value="UniProtKB-KW"/>
</dbReference>
<evidence type="ECO:0000256" key="4">
    <source>
        <dbReference type="ARBA" id="ARBA00023040"/>
    </source>
</evidence>
<organism evidence="12 13">
    <name type="scientific">Ramazzottius varieornatus</name>
    <name type="common">Water bear</name>
    <name type="synonym">Tardigrade</name>
    <dbReference type="NCBI Taxonomy" id="947166"/>
    <lineage>
        <taxon>Eukaryota</taxon>
        <taxon>Metazoa</taxon>
        <taxon>Ecdysozoa</taxon>
        <taxon>Tardigrada</taxon>
        <taxon>Eutardigrada</taxon>
        <taxon>Parachela</taxon>
        <taxon>Hypsibioidea</taxon>
        <taxon>Ramazzottiidae</taxon>
        <taxon>Ramazzottius</taxon>
    </lineage>
</organism>
<evidence type="ECO:0000256" key="6">
    <source>
        <dbReference type="ARBA" id="ARBA00023170"/>
    </source>
</evidence>
<protein>
    <recommendedName>
        <fullName evidence="11">G-protein coupled receptors family 1 profile domain-containing protein</fullName>
    </recommendedName>
</protein>
<keyword evidence="13" id="KW-1185">Reference proteome</keyword>
<comment type="caution">
    <text evidence="12">The sequence shown here is derived from an EMBL/GenBank/DDBJ whole genome shotgun (WGS) entry which is preliminary data.</text>
</comment>
<keyword evidence="6" id="KW-0675">Receptor</keyword>
<evidence type="ECO:0000259" key="11">
    <source>
        <dbReference type="PROSITE" id="PS50262"/>
    </source>
</evidence>
<dbReference type="Pfam" id="PF00001">
    <property type="entry name" value="7tm_1"/>
    <property type="match status" value="1"/>
</dbReference>
<dbReference type="InterPro" id="IPR017452">
    <property type="entry name" value="GPCR_Rhodpsn_7TM"/>
</dbReference>
<dbReference type="SUPFAM" id="SSF81321">
    <property type="entry name" value="Family A G protein-coupled receptor-like"/>
    <property type="match status" value="2"/>
</dbReference>
<evidence type="ECO:0000313" key="13">
    <source>
        <dbReference type="Proteomes" id="UP000186922"/>
    </source>
</evidence>
<comment type="subcellular location">
    <subcellularLocation>
        <location evidence="1">Membrane</location>
        <topology evidence="1">Multi-pass membrane protein</topology>
    </subcellularLocation>
</comment>
<dbReference type="EMBL" id="BDGG01000002">
    <property type="protein sequence ID" value="GAU94431.1"/>
    <property type="molecule type" value="Genomic_DNA"/>
</dbReference>
<evidence type="ECO:0000313" key="12">
    <source>
        <dbReference type="EMBL" id="GAU94431.1"/>
    </source>
</evidence>
<dbReference type="PROSITE" id="PS50262">
    <property type="entry name" value="G_PROTEIN_RECEP_F1_2"/>
    <property type="match status" value="1"/>
</dbReference>
<dbReference type="InterPro" id="IPR000276">
    <property type="entry name" value="GPCR_Rhodpsn"/>
</dbReference>
<dbReference type="Proteomes" id="UP000186922">
    <property type="component" value="Unassembled WGS sequence"/>
</dbReference>
<evidence type="ECO:0000256" key="7">
    <source>
        <dbReference type="ARBA" id="ARBA00023224"/>
    </source>
</evidence>
<keyword evidence="7" id="KW-0807">Transducer</keyword>
<feature type="compositionally biased region" description="Polar residues" evidence="9">
    <location>
        <begin position="294"/>
        <end position="311"/>
    </location>
</feature>
<keyword evidence="8" id="KW-0844">Vision</keyword>
<gene>
    <name evidence="12" type="primary">RvY_06206-1</name>
    <name evidence="12" type="synonym">RvY_06206.1</name>
    <name evidence="12" type="ORF">RvY_06206</name>
</gene>
<sequence>MAGMSHNLGGWSNPRLLKNLVQQWDNDSFAQLVHPHWLDYEQASDTFHILSGSLILVVGIAAIFGNSLVIHIFLATKSLKSKSNALVINLAICDLTMASILTPMYAASSFKFRWLFGYNVPREPLLESLQAPSSISSGNKRREQQVQSAKIILLVICGWALAWTPYTISSLLGVSGAHSYYTPLVCHLPAIFAKTSAAYNPISMAMDVQHYPPVPPADLFSPFSSIRLQEFTLPPSSVPAGQRRPRLLSFSPSSPCPQKFRWPIDNDLYTWSADFSSPAPQYLPARPSQHCEPPTSQCAGSTRTDQSADRSLQAQIGHHGPCCAQWSWQL</sequence>
<evidence type="ECO:0000256" key="3">
    <source>
        <dbReference type="ARBA" id="ARBA00022989"/>
    </source>
</evidence>
<keyword evidence="3 10" id="KW-1133">Transmembrane helix</keyword>
<keyword evidence="2 10" id="KW-0812">Transmembrane</keyword>
<dbReference type="GO" id="GO:0016020">
    <property type="term" value="C:membrane"/>
    <property type="evidence" value="ECO:0007669"/>
    <property type="project" value="UniProtKB-SubCell"/>
</dbReference>
<evidence type="ECO:0000256" key="10">
    <source>
        <dbReference type="SAM" id="Phobius"/>
    </source>
</evidence>
<dbReference type="STRING" id="947166.A0A1D1UYA3"/>
<evidence type="ECO:0000256" key="2">
    <source>
        <dbReference type="ARBA" id="ARBA00022692"/>
    </source>
</evidence>
<dbReference type="OrthoDB" id="2105199at2759"/>
<evidence type="ECO:0000256" key="5">
    <source>
        <dbReference type="ARBA" id="ARBA00023136"/>
    </source>
</evidence>
<evidence type="ECO:0000256" key="1">
    <source>
        <dbReference type="ARBA" id="ARBA00004141"/>
    </source>
</evidence>
<reference evidence="12 13" key="1">
    <citation type="journal article" date="2016" name="Nat. Commun.">
        <title>Extremotolerant tardigrade genome and improved radiotolerance of human cultured cells by tardigrade-unique protein.</title>
        <authorList>
            <person name="Hashimoto T."/>
            <person name="Horikawa D.D."/>
            <person name="Saito Y."/>
            <person name="Kuwahara H."/>
            <person name="Kozuka-Hata H."/>
            <person name="Shin-I T."/>
            <person name="Minakuchi Y."/>
            <person name="Ohishi K."/>
            <person name="Motoyama A."/>
            <person name="Aizu T."/>
            <person name="Enomoto A."/>
            <person name="Kondo K."/>
            <person name="Tanaka S."/>
            <person name="Hara Y."/>
            <person name="Koshikawa S."/>
            <person name="Sagara H."/>
            <person name="Miura T."/>
            <person name="Yokobori S."/>
            <person name="Miyagawa K."/>
            <person name="Suzuki Y."/>
            <person name="Kubo T."/>
            <person name="Oyama M."/>
            <person name="Kohara Y."/>
            <person name="Fujiyama A."/>
            <person name="Arakawa K."/>
            <person name="Katayama T."/>
            <person name="Toyoda A."/>
            <person name="Kunieda T."/>
        </authorList>
    </citation>
    <scope>NUCLEOTIDE SEQUENCE [LARGE SCALE GENOMIC DNA]</scope>
    <source>
        <strain evidence="12 13">YOKOZUNA-1</strain>
    </source>
</reference>
<feature type="domain" description="G-protein coupled receptors family 1 profile" evidence="11">
    <location>
        <begin position="65"/>
        <end position="117"/>
    </location>
</feature>
<dbReference type="GO" id="GO:0007601">
    <property type="term" value="P:visual perception"/>
    <property type="evidence" value="ECO:0007669"/>
    <property type="project" value="UniProtKB-KW"/>
</dbReference>
<evidence type="ECO:0000256" key="9">
    <source>
        <dbReference type="SAM" id="MobiDB-lite"/>
    </source>
</evidence>
<dbReference type="PRINTS" id="PR00237">
    <property type="entry name" value="GPCRRHODOPSN"/>
</dbReference>
<dbReference type="PANTHER" id="PTHR24240">
    <property type="entry name" value="OPSIN"/>
    <property type="match status" value="1"/>
</dbReference>
<keyword evidence="8" id="KW-0716">Sensory transduction</keyword>
<proteinExistence type="predicted"/>
<dbReference type="AlphaFoldDB" id="A0A1D1UYA3"/>
<dbReference type="InterPro" id="IPR050125">
    <property type="entry name" value="GPCR_opsins"/>
</dbReference>
<dbReference type="Gene3D" id="1.20.1070.10">
    <property type="entry name" value="Rhodopsin 7-helix transmembrane proteins"/>
    <property type="match status" value="2"/>
</dbReference>
<feature type="transmembrane region" description="Helical" evidence="10">
    <location>
        <begin position="86"/>
        <end position="106"/>
    </location>
</feature>
<accession>A0A1D1UYA3</accession>
<feature type="region of interest" description="Disordered" evidence="9">
    <location>
        <begin position="282"/>
        <end position="311"/>
    </location>
</feature>
<evidence type="ECO:0000256" key="8">
    <source>
        <dbReference type="ARBA" id="ARBA00023305"/>
    </source>
</evidence>
<keyword evidence="5 10" id="KW-0472">Membrane</keyword>